<dbReference type="GO" id="GO:0043164">
    <property type="term" value="P:Gram-negative-bacterium-type cell wall biogenesis"/>
    <property type="evidence" value="ECO:0007669"/>
    <property type="project" value="TreeGrafter"/>
</dbReference>
<dbReference type="InterPro" id="IPR014729">
    <property type="entry name" value="Rossmann-like_a/b/a_fold"/>
</dbReference>
<evidence type="ECO:0000313" key="4">
    <source>
        <dbReference type="Proteomes" id="UP000069443"/>
    </source>
</evidence>
<dbReference type="PANTHER" id="PTHR30336">
    <property type="entry name" value="INNER MEMBRANE PROTEIN, PROBABLE PERMEASE"/>
    <property type="match status" value="1"/>
</dbReference>
<name>A0A100WB48_MYCCR</name>
<accession>A0A100WB48</accession>
<dbReference type="Pfam" id="PF02698">
    <property type="entry name" value="DUF218"/>
    <property type="match status" value="1"/>
</dbReference>
<dbReference type="Proteomes" id="UP000069443">
    <property type="component" value="Unassembled WGS sequence"/>
</dbReference>
<protein>
    <recommendedName>
        <fullName evidence="2">DUF218 domain-containing protein</fullName>
    </recommendedName>
</protein>
<comment type="caution">
    <text evidence="3">The sequence shown here is derived from an EMBL/GenBank/DDBJ whole genome shotgun (WGS) entry which is preliminary data.</text>
</comment>
<gene>
    <name evidence="3" type="ORF">RMCC_1851</name>
</gene>
<dbReference type="GO" id="GO:0005886">
    <property type="term" value="C:plasma membrane"/>
    <property type="evidence" value="ECO:0007669"/>
    <property type="project" value="TreeGrafter"/>
</dbReference>
<evidence type="ECO:0000259" key="2">
    <source>
        <dbReference type="Pfam" id="PF02698"/>
    </source>
</evidence>
<dbReference type="PANTHER" id="PTHR30336:SF4">
    <property type="entry name" value="ENVELOPE BIOGENESIS FACTOR ELYC"/>
    <property type="match status" value="1"/>
</dbReference>
<reference evidence="4" key="1">
    <citation type="journal article" date="2016" name="Genome Announc.">
        <title>Draft Genome Sequences of Five Rapidly Growing Mycobacterium Species, M. thermoresistibile, M. fortuitum subsp. acetamidolyticum, M. canariasense, M. brisbanense, and M. novocastrense.</title>
        <authorList>
            <person name="Katahira K."/>
            <person name="Ogura Y."/>
            <person name="Gotoh Y."/>
            <person name="Hayashi T."/>
        </authorList>
    </citation>
    <scope>NUCLEOTIDE SEQUENCE [LARGE SCALE GENOMIC DNA]</scope>
    <source>
        <strain evidence="4">JCM15298</strain>
    </source>
</reference>
<organism evidence="3 4">
    <name type="scientific">Mycolicibacterium canariasense</name>
    <name type="common">Mycobacterium canariasense</name>
    <dbReference type="NCBI Taxonomy" id="228230"/>
    <lineage>
        <taxon>Bacteria</taxon>
        <taxon>Bacillati</taxon>
        <taxon>Actinomycetota</taxon>
        <taxon>Actinomycetes</taxon>
        <taxon>Mycobacteriales</taxon>
        <taxon>Mycobacteriaceae</taxon>
        <taxon>Mycolicibacterium</taxon>
    </lineage>
</organism>
<evidence type="ECO:0000256" key="1">
    <source>
        <dbReference type="SAM" id="SignalP"/>
    </source>
</evidence>
<feature type="signal peptide" evidence="1">
    <location>
        <begin position="1"/>
        <end position="16"/>
    </location>
</feature>
<feature type="chain" id="PRO_5007090026" description="DUF218 domain-containing protein" evidence="1">
    <location>
        <begin position="17"/>
        <end position="234"/>
    </location>
</feature>
<dbReference type="Gene3D" id="3.40.50.620">
    <property type="entry name" value="HUPs"/>
    <property type="match status" value="1"/>
</dbReference>
<evidence type="ECO:0000313" key="3">
    <source>
        <dbReference type="EMBL" id="GAS94885.1"/>
    </source>
</evidence>
<dbReference type="GO" id="GO:0000270">
    <property type="term" value="P:peptidoglycan metabolic process"/>
    <property type="evidence" value="ECO:0007669"/>
    <property type="project" value="TreeGrafter"/>
</dbReference>
<dbReference type="InterPro" id="IPR051599">
    <property type="entry name" value="Cell_Envelope_Assoc"/>
</dbReference>
<reference evidence="4" key="2">
    <citation type="submission" date="2016-02" db="EMBL/GenBank/DDBJ databases">
        <title>Draft genome sequence of five rapidly growing Mycobacterium species.</title>
        <authorList>
            <person name="Katahira K."/>
            <person name="Gotou Y."/>
            <person name="Iida K."/>
            <person name="Ogura Y."/>
            <person name="Hayashi T."/>
        </authorList>
    </citation>
    <scope>NUCLEOTIDE SEQUENCE [LARGE SCALE GENOMIC DNA]</scope>
    <source>
        <strain evidence="4">JCM15298</strain>
    </source>
</reference>
<keyword evidence="4" id="KW-1185">Reference proteome</keyword>
<dbReference type="EMBL" id="BCSY01000035">
    <property type="protein sequence ID" value="GAS94885.1"/>
    <property type="molecule type" value="Genomic_DNA"/>
</dbReference>
<keyword evidence="1" id="KW-0732">Signal</keyword>
<dbReference type="InterPro" id="IPR003848">
    <property type="entry name" value="DUF218"/>
</dbReference>
<dbReference type="STRING" id="228230.RMCC_1851"/>
<feature type="domain" description="DUF218" evidence="2">
    <location>
        <begin position="82"/>
        <end position="205"/>
    </location>
</feature>
<dbReference type="CDD" id="cd06259">
    <property type="entry name" value="YdcF-like"/>
    <property type="match status" value="1"/>
</dbReference>
<dbReference type="AlphaFoldDB" id="A0A100WB48"/>
<proteinExistence type="predicted"/>
<sequence>MLSMAVLLAAAPTAHAESTIAALTDEAFALQAAGDSIGAQAAVDQLPVEHARRTAAVMGDVAQALSFPLTDRVPVGIAPGSVVVVLGFGLLDDGGLRPILVERLEKGLAVAAAYPHMPVVVSGGNPRGGRTEAEAMAAWLIDRGLDPLRIHQESTSVSTATNALQTAELLRIAGLGSGAVLVTSSNHLRRSVADFLTAGITLQAVLAADGAAHGPPSPQELSGIYADARSVAGI</sequence>